<dbReference type="EMBL" id="KZ559538">
    <property type="protein sequence ID" value="PLN81320.1"/>
    <property type="molecule type" value="Genomic_DNA"/>
</dbReference>
<feature type="domain" description="DUF6606" evidence="1">
    <location>
        <begin position="4"/>
        <end position="241"/>
    </location>
</feature>
<evidence type="ECO:0000313" key="3">
    <source>
        <dbReference type="Proteomes" id="UP000235023"/>
    </source>
</evidence>
<keyword evidence="3" id="KW-1185">Reference proteome</keyword>
<dbReference type="Pfam" id="PF20255">
    <property type="entry name" value="DUF6606"/>
    <property type="match status" value="1"/>
</dbReference>
<evidence type="ECO:0000313" key="2">
    <source>
        <dbReference type="EMBL" id="PLN81320.1"/>
    </source>
</evidence>
<dbReference type="OrthoDB" id="3182339at2759"/>
<accession>A0A2J5HVC0</accession>
<sequence length="377" mass="43195">MIFAIQQLRWYSTDDVAPTWRRVAAALKSGVVMDENRAVDEKAILDGLENLKPKQTVLLYLKEQNAALLVRRTEHDTVNFEAFEASPPSEVALAAKGALEWDFPTIAVSLPLSKFQDPCLQETLAKFLAMADVERLGEFAAKTRKAGVVIAEEHDTTDPALITEFLMTILEVNGTPDCPPLLRKRVKDDVCWENAKIPWRRFPFWLVLRLSVQRLLCLELGAEMGMLHYKFLMCSLLARLLLDSADKLNPHFCHLKAKLCRRLAKLETYKKDLTPSSFERHRHLYGNTAPFCQKATDAAKQAINARWSSFKEQAQRRIPHLPFRARENDFRLTLPNSRPYFTKLFANTQDRTKPLQNDNTTLEPAILKNHRNKDLNV</sequence>
<dbReference type="Proteomes" id="UP000235023">
    <property type="component" value="Unassembled WGS sequence"/>
</dbReference>
<dbReference type="AlphaFoldDB" id="A0A2J5HVC0"/>
<proteinExistence type="predicted"/>
<name>A0A2J5HVC0_9EURO</name>
<reference evidence="3" key="1">
    <citation type="submission" date="2017-12" db="EMBL/GenBank/DDBJ databases">
        <authorList>
            <consortium name="DOE Joint Genome Institute"/>
            <person name="Mondo S.J."/>
            <person name="Kjaerbolling I."/>
            <person name="Vesth T.C."/>
            <person name="Frisvad J.C."/>
            <person name="Nybo J.L."/>
            <person name="Theobald S."/>
            <person name="Kuo A."/>
            <person name="Bowyer P."/>
            <person name="Matsuda Y."/>
            <person name="Lyhne E.K."/>
            <person name="Kogle M.E."/>
            <person name="Clum A."/>
            <person name="Lipzen A."/>
            <person name="Salamov A."/>
            <person name="Ngan C.Y."/>
            <person name="Daum C."/>
            <person name="Chiniquy J."/>
            <person name="Barry K."/>
            <person name="LaButti K."/>
            <person name="Haridas S."/>
            <person name="Simmons B.A."/>
            <person name="Magnuson J.K."/>
            <person name="Mortensen U.H."/>
            <person name="Larsen T.O."/>
            <person name="Grigoriev I.V."/>
            <person name="Baker S.E."/>
            <person name="Andersen M.R."/>
            <person name="Nordberg H.P."/>
            <person name="Cantor M.N."/>
            <person name="Hua S.X."/>
        </authorList>
    </citation>
    <scope>NUCLEOTIDE SEQUENCE [LARGE SCALE GENOMIC DNA]</scope>
    <source>
        <strain evidence="3">IBT 19404</strain>
    </source>
</reference>
<protein>
    <recommendedName>
        <fullName evidence="1">DUF6606 domain-containing protein</fullName>
    </recommendedName>
</protein>
<gene>
    <name evidence="2" type="ORF">BDW42DRAFT_169210</name>
</gene>
<evidence type="ECO:0000259" key="1">
    <source>
        <dbReference type="Pfam" id="PF20255"/>
    </source>
</evidence>
<dbReference type="InterPro" id="IPR046541">
    <property type="entry name" value="DUF6606"/>
</dbReference>
<organism evidence="2 3">
    <name type="scientific">Aspergillus taichungensis</name>
    <dbReference type="NCBI Taxonomy" id="482145"/>
    <lineage>
        <taxon>Eukaryota</taxon>
        <taxon>Fungi</taxon>
        <taxon>Dikarya</taxon>
        <taxon>Ascomycota</taxon>
        <taxon>Pezizomycotina</taxon>
        <taxon>Eurotiomycetes</taxon>
        <taxon>Eurotiomycetidae</taxon>
        <taxon>Eurotiales</taxon>
        <taxon>Aspergillaceae</taxon>
        <taxon>Aspergillus</taxon>
        <taxon>Aspergillus subgen. Circumdati</taxon>
    </lineage>
</organism>